<organism evidence="2 3">
    <name type="scientific">Alkalimarinus alittae</name>
    <dbReference type="NCBI Taxonomy" id="2961619"/>
    <lineage>
        <taxon>Bacteria</taxon>
        <taxon>Pseudomonadati</taxon>
        <taxon>Pseudomonadota</taxon>
        <taxon>Gammaproteobacteria</taxon>
        <taxon>Alteromonadales</taxon>
        <taxon>Alteromonadaceae</taxon>
        <taxon>Alkalimarinus</taxon>
    </lineage>
</organism>
<dbReference type="PANTHER" id="PTHR14097">
    <property type="entry name" value="OXIDOREDUCTASE HTATIP2"/>
    <property type="match status" value="1"/>
</dbReference>
<name>A0ABY6MXZ2_9ALTE</name>
<keyword evidence="3" id="KW-1185">Reference proteome</keyword>
<proteinExistence type="predicted"/>
<accession>A0ABY6MXZ2</accession>
<feature type="domain" description="NAD(P)-binding" evidence="1">
    <location>
        <begin position="11"/>
        <end position="164"/>
    </location>
</feature>
<dbReference type="RefSeq" id="WP_265046206.1">
    <property type="nucleotide sequence ID" value="NZ_CP100390.1"/>
</dbReference>
<dbReference type="SUPFAM" id="SSF51735">
    <property type="entry name" value="NAD(P)-binding Rossmann-fold domains"/>
    <property type="match status" value="1"/>
</dbReference>
<evidence type="ECO:0000313" key="3">
    <source>
        <dbReference type="Proteomes" id="UP001163739"/>
    </source>
</evidence>
<reference evidence="2" key="1">
    <citation type="submission" date="2022-06" db="EMBL/GenBank/DDBJ databases">
        <title>Alkalimarinus sp. nov., isolated from gut of a Alitta virens.</title>
        <authorList>
            <person name="Yang A.I."/>
            <person name="Shin N.-R."/>
        </authorList>
    </citation>
    <scope>NUCLEOTIDE SEQUENCE</scope>
    <source>
        <strain evidence="2">A2M4</strain>
    </source>
</reference>
<dbReference type="InterPro" id="IPR016040">
    <property type="entry name" value="NAD(P)-bd_dom"/>
</dbReference>
<dbReference type="Gene3D" id="3.40.50.720">
    <property type="entry name" value="NAD(P)-binding Rossmann-like Domain"/>
    <property type="match status" value="1"/>
</dbReference>
<dbReference type="InterPro" id="IPR036291">
    <property type="entry name" value="NAD(P)-bd_dom_sf"/>
</dbReference>
<protein>
    <submittedName>
        <fullName evidence="2">NAD(P)H-binding protein</fullName>
    </submittedName>
</protein>
<dbReference type="EMBL" id="CP100390">
    <property type="protein sequence ID" value="UZE94713.1"/>
    <property type="molecule type" value="Genomic_DNA"/>
</dbReference>
<gene>
    <name evidence="2" type="ORF">NKI27_11535</name>
</gene>
<evidence type="ECO:0000259" key="1">
    <source>
        <dbReference type="Pfam" id="PF13460"/>
    </source>
</evidence>
<sequence>MNNKRTALIVGATGLIGGYCVRQALASDLYSEVIVLGRRKLNLAHSRLIQIVGDLSDSGALLKDYSVNDVYCCLGTTIKKAKTKSAFKKVDLEYPLSIARIMREQGADHFCVVSAAGANANSRFFYNRVKGELEKALGSLEYPFLTIMRPSLLTGDRGEYRLGESVSNAVGAFIKPLMKGVLLEVSPVEAERVARVMIKESEKLADGLRYQNILVIKSRQIQEYNF</sequence>
<evidence type="ECO:0000313" key="2">
    <source>
        <dbReference type="EMBL" id="UZE94713.1"/>
    </source>
</evidence>
<dbReference type="Proteomes" id="UP001163739">
    <property type="component" value="Chromosome"/>
</dbReference>
<dbReference type="PANTHER" id="PTHR14097:SF7">
    <property type="entry name" value="OXIDOREDUCTASE HTATIP2"/>
    <property type="match status" value="1"/>
</dbReference>
<dbReference type="Pfam" id="PF13460">
    <property type="entry name" value="NAD_binding_10"/>
    <property type="match status" value="1"/>
</dbReference>